<protein>
    <recommendedName>
        <fullName evidence="2">N(6)-L-threonylcarbamoyladenine synthase</fullName>
        <ecNumber evidence="2">2.3.1.234</ecNumber>
    </recommendedName>
</protein>
<evidence type="ECO:0000256" key="4">
    <source>
        <dbReference type="ARBA" id="ARBA00022679"/>
    </source>
</evidence>
<dbReference type="EMBL" id="UINC01169859">
    <property type="protein sequence ID" value="SVD73607.1"/>
    <property type="molecule type" value="Genomic_DNA"/>
</dbReference>
<dbReference type="InterPro" id="IPR017860">
    <property type="entry name" value="Peptidase_M22_CS"/>
</dbReference>
<keyword evidence="3" id="KW-0963">Cytoplasm</keyword>
<evidence type="ECO:0000256" key="3">
    <source>
        <dbReference type="ARBA" id="ARBA00022490"/>
    </source>
</evidence>
<evidence type="ECO:0000259" key="9">
    <source>
        <dbReference type="Pfam" id="PF00814"/>
    </source>
</evidence>
<keyword evidence="6" id="KW-0479">Metal-binding</keyword>
<gene>
    <name evidence="10" type="ORF">METZ01_LOCUS426461</name>
</gene>
<keyword evidence="7" id="KW-0012">Acyltransferase</keyword>
<dbReference type="Pfam" id="PF00814">
    <property type="entry name" value="TsaD"/>
    <property type="match status" value="1"/>
</dbReference>
<accession>A0A382XR45</accession>
<feature type="domain" description="Gcp-like" evidence="9">
    <location>
        <begin position="3"/>
        <end position="237"/>
    </location>
</feature>
<dbReference type="Gene3D" id="3.30.420.40">
    <property type="match status" value="2"/>
</dbReference>
<dbReference type="GO" id="GO:0070525">
    <property type="term" value="P:tRNA threonylcarbamoyladenosine metabolic process"/>
    <property type="evidence" value="ECO:0007669"/>
    <property type="project" value="UniProtKB-ARBA"/>
</dbReference>
<comment type="catalytic activity">
    <reaction evidence="8">
        <text>L-threonylcarbamoyladenylate + adenosine(37) in tRNA = N(6)-L-threonylcarbamoyladenosine(37) in tRNA + AMP + H(+)</text>
        <dbReference type="Rhea" id="RHEA:37059"/>
        <dbReference type="Rhea" id="RHEA-COMP:10162"/>
        <dbReference type="Rhea" id="RHEA-COMP:10163"/>
        <dbReference type="ChEBI" id="CHEBI:15378"/>
        <dbReference type="ChEBI" id="CHEBI:73682"/>
        <dbReference type="ChEBI" id="CHEBI:74411"/>
        <dbReference type="ChEBI" id="CHEBI:74418"/>
        <dbReference type="ChEBI" id="CHEBI:456215"/>
        <dbReference type="EC" id="2.3.1.234"/>
    </reaction>
</comment>
<evidence type="ECO:0000256" key="5">
    <source>
        <dbReference type="ARBA" id="ARBA00022694"/>
    </source>
</evidence>
<dbReference type="FunFam" id="3.30.420.40:FF:000038">
    <property type="entry name" value="Probable tRNA N6-adenosine threonylcarbamoyltransferase"/>
    <property type="match status" value="1"/>
</dbReference>
<evidence type="ECO:0000256" key="6">
    <source>
        <dbReference type="ARBA" id="ARBA00022723"/>
    </source>
</evidence>
<evidence type="ECO:0000256" key="2">
    <source>
        <dbReference type="ARBA" id="ARBA00012156"/>
    </source>
</evidence>
<name>A0A382XR45_9ZZZZ</name>
<dbReference type="PANTHER" id="PTHR11735">
    <property type="entry name" value="TRNA N6-ADENOSINE THREONYLCARBAMOYLTRANSFERASE"/>
    <property type="match status" value="1"/>
</dbReference>
<dbReference type="SUPFAM" id="SSF53067">
    <property type="entry name" value="Actin-like ATPase domain"/>
    <property type="match status" value="1"/>
</dbReference>
<dbReference type="InterPro" id="IPR043129">
    <property type="entry name" value="ATPase_NBD"/>
</dbReference>
<keyword evidence="4" id="KW-0808">Transferase</keyword>
<dbReference type="AlphaFoldDB" id="A0A382XR45"/>
<dbReference type="PANTHER" id="PTHR11735:SF14">
    <property type="entry name" value="TRNA N6-ADENOSINE THREONYLCARBAMOYLTRANSFERASE"/>
    <property type="match status" value="1"/>
</dbReference>
<dbReference type="GO" id="GO:0006400">
    <property type="term" value="P:tRNA modification"/>
    <property type="evidence" value="ECO:0007669"/>
    <property type="project" value="UniProtKB-ARBA"/>
</dbReference>
<evidence type="ECO:0000256" key="8">
    <source>
        <dbReference type="ARBA" id="ARBA00048117"/>
    </source>
</evidence>
<dbReference type="GO" id="GO:0000408">
    <property type="term" value="C:EKC/KEOPS complex"/>
    <property type="evidence" value="ECO:0007669"/>
    <property type="project" value="TreeGrafter"/>
</dbReference>
<evidence type="ECO:0000313" key="10">
    <source>
        <dbReference type="EMBL" id="SVD73607.1"/>
    </source>
</evidence>
<feature type="non-terminal residue" evidence="10">
    <location>
        <position position="1"/>
    </location>
</feature>
<keyword evidence="5" id="KW-0819">tRNA processing</keyword>
<reference evidence="10" key="1">
    <citation type="submission" date="2018-05" db="EMBL/GenBank/DDBJ databases">
        <authorList>
            <person name="Lanie J.A."/>
            <person name="Ng W.-L."/>
            <person name="Kazmierczak K.M."/>
            <person name="Andrzejewski T.M."/>
            <person name="Davidsen T.M."/>
            <person name="Wayne K.J."/>
            <person name="Tettelin H."/>
            <person name="Glass J.I."/>
            <person name="Rusch D."/>
            <person name="Podicherti R."/>
            <person name="Tsui H.-C.T."/>
            <person name="Winkler M.E."/>
        </authorList>
    </citation>
    <scope>NUCLEOTIDE SEQUENCE</scope>
</reference>
<dbReference type="EC" id="2.3.1.234" evidence="2"/>
<evidence type="ECO:0000256" key="1">
    <source>
        <dbReference type="ARBA" id="ARBA00004496"/>
    </source>
</evidence>
<dbReference type="GO" id="GO:0061711">
    <property type="term" value="F:tRNA N(6)-L-threonylcarbamoyladenine synthase activity"/>
    <property type="evidence" value="ECO:0007669"/>
    <property type="project" value="UniProtKB-EC"/>
</dbReference>
<dbReference type="NCBIfam" id="TIGR00329">
    <property type="entry name" value="gcp_kae1"/>
    <property type="match status" value="1"/>
</dbReference>
<dbReference type="GO" id="GO:0005737">
    <property type="term" value="C:cytoplasm"/>
    <property type="evidence" value="ECO:0007669"/>
    <property type="project" value="UniProtKB-SubCell"/>
</dbReference>
<organism evidence="10">
    <name type="scientific">marine metagenome</name>
    <dbReference type="NCBI Taxonomy" id="408172"/>
    <lineage>
        <taxon>unclassified sequences</taxon>
        <taxon>metagenomes</taxon>
        <taxon>ecological metagenomes</taxon>
    </lineage>
</organism>
<comment type="subcellular location">
    <subcellularLocation>
        <location evidence="1">Cytoplasm</location>
    </subcellularLocation>
</comment>
<evidence type="ECO:0000256" key="7">
    <source>
        <dbReference type="ARBA" id="ARBA00023315"/>
    </source>
</evidence>
<dbReference type="PROSITE" id="PS01016">
    <property type="entry name" value="GLYCOPROTEASE"/>
    <property type="match status" value="1"/>
</dbReference>
<dbReference type="PRINTS" id="PR00789">
    <property type="entry name" value="OSIALOPTASE"/>
</dbReference>
<dbReference type="InterPro" id="IPR017861">
    <property type="entry name" value="KAE1/TsaD"/>
</dbReference>
<feature type="non-terminal residue" evidence="10">
    <location>
        <position position="268"/>
    </location>
</feature>
<dbReference type="InterPro" id="IPR000905">
    <property type="entry name" value="Gcp-like_dom"/>
</dbReference>
<dbReference type="NCBIfam" id="TIGR03722">
    <property type="entry name" value="arch_KAE1"/>
    <property type="match status" value="1"/>
</dbReference>
<dbReference type="GO" id="GO:0046872">
    <property type="term" value="F:metal ion binding"/>
    <property type="evidence" value="ECO:0007669"/>
    <property type="project" value="UniProtKB-KW"/>
</dbReference>
<sequence length="268" mass="29042">IVSALNEAKIKLSDVDLISFSQGPGLGQCLRVGAVAARSLSGMLNIPLIGINHCVAHIEIGKQQTGLNDPVTLYTSGANTQIIAYAGEKYRVFGETLDIGIGNFLDNVGRYMGLGFPGGPKIEKLAAKGNKYIELPYPIKGMDFSFSGLQNKVRQLIGQESNEDLCYSIQETVFAMLIEATERALAHIDKTEVLLTGGVAANKRLTAMLERMCKDRGVKFAVCPFTLAGDNGAMIAWQGIVEFNAGKRQNLSETEIDGKWRTDQVKVN</sequence>
<proteinExistence type="predicted"/>